<dbReference type="InterPro" id="IPR004302">
    <property type="entry name" value="Cellulose/chitin-bd_N"/>
</dbReference>
<feature type="region of interest" description="Disordered" evidence="1">
    <location>
        <begin position="303"/>
        <end position="329"/>
    </location>
</feature>
<reference evidence="4 5" key="1">
    <citation type="journal article" date="2023" name="Commun. Biol.">
        <title>Genome analysis of Parmales, the sister group of diatoms, reveals the evolutionary specialization of diatoms from phago-mixotrophs to photoautotrophs.</title>
        <authorList>
            <person name="Ban H."/>
            <person name="Sato S."/>
            <person name="Yoshikawa S."/>
            <person name="Yamada K."/>
            <person name="Nakamura Y."/>
            <person name="Ichinomiya M."/>
            <person name="Sato N."/>
            <person name="Blanc-Mathieu R."/>
            <person name="Endo H."/>
            <person name="Kuwata A."/>
            <person name="Ogata H."/>
        </authorList>
    </citation>
    <scope>NUCLEOTIDE SEQUENCE [LARGE SCALE GENOMIC DNA]</scope>
</reference>
<feature type="domain" description="Chitin-binding type-4" evidence="3">
    <location>
        <begin position="20"/>
        <end position="277"/>
    </location>
</feature>
<evidence type="ECO:0000259" key="3">
    <source>
        <dbReference type="Pfam" id="PF03067"/>
    </source>
</evidence>
<feature type="signal peptide" evidence="2">
    <location>
        <begin position="1"/>
        <end position="19"/>
    </location>
</feature>
<dbReference type="Pfam" id="PF03067">
    <property type="entry name" value="LPMO_10"/>
    <property type="match status" value="1"/>
</dbReference>
<name>A0ABQ6N4J8_9STRA</name>
<proteinExistence type="predicted"/>
<evidence type="ECO:0000256" key="2">
    <source>
        <dbReference type="SAM" id="SignalP"/>
    </source>
</evidence>
<protein>
    <recommendedName>
        <fullName evidence="3">Chitin-binding type-4 domain-containing protein</fullName>
    </recommendedName>
</protein>
<evidence type="ECO:0000256" key="1">
    <source>
        <dbReference type="SAM" id="MobiDB-lite"/>
    </source>
</evidence>
<evidence type="ECO:0000313" key="5">
    <source>
        <dbReference type="Proteomes" id="UP001165060"/>
    </source>
</evidence>
<dbReference type="Proteomes" id="UP001165060">
    <property type="component" value="Unassembled WGS sequence"/>
</dbReference>
<accession>A0ABQ6N4J8</accession>
<keyword evidence="2" id="KW-0732">Signal</keyword>
<keyword evidence="5" id="KW-1185">Reference proteome</keyword>
<comment type="caution">
    <text evidence="4">The sequence shown here is derived from an EMBL/GenBank/DDBJ whole genome shotgun (WGS) entry which is preliminary data.</text>
</comment>
<organism evidence="4 5">
    <name type="scientific">Tetraparma gracilis</name>
    <dbReference type="NCBI Taxonomy" id="2962635"/>
    <lineage>
        <taxon>Eukaryota</taxon>
        <taxon>Sar</taxon>
        <taxon>Stramenopiles</taxon>
        <taxon>Ochrophyta</taxon>
        <taxon>Bolidophyceae</taxon>
        <taxon>Parmales</taxon>
        <taxon>Triparmaceae</taxon>
        <taxon>Tetraparma</taxon>
    </lineage>
</organism>
<feature type="chain" id="PRO_5045827960" description="Chitin-binding type-4 domain-containing protein" evidence="2">
    <location>
        <begin position="20"/>
        <end position="526"/>
    </location>
</feature>
<sequence length="526" mass="56820">MLSHAVTALLFLLSPSVNAHGDVRRPVSRNWWASPEMSGGDPTWPSENAASEPLVLYCPHCMNRNDGYAHCGIGQDIYQSFDFSFPTNVYGDYLAPLPTERYVEGQEILITSVLNAHHLGHFEVRACATPDNLSEECFEANKLRYVRDVSAAPGYTGPPTPPDLKYPERAHVHPRIGPIGVADVYTTTGTNNQMDYIFELPAGLVGSHVVFQWRYVTGNSCNMDGYRDWPTPPPVNGQPWVATNLGTCSNGAKSAMDHEGGPGRPANTPEIFWNCFDATVDSADGSTPPAPIPVPVPAPAPAPNPVPVPAPDPVPAPAPAPAPAPVPSPDPVPPVGDCTLKDYEGPNCETFTGNSVNIDYLKVGFCTASYEWIGCDPKGAMAEDADLSWWGEERCNTVAKFHWCNGIGVQEPPCAETHECENGGAVVTLTDGTCACDCSATNYEGEVCETAAADACTLKDYEGPNCETFTGNSVNIDYLKVGFCTASYEWDGCDPKGAMAEDGDLLWWKKWRCNKQPGFYWCPGIQ</sequence>
<gene>
    <name evidence="4" type="ORF">TeGR_g10487</name>
</gene>
<dbReference type="EMBL" id="BRYB01003622">
    <property type="protein sequence ID" value="GMI39710.1"/>
    <property type="molecule type" value="Genomic_DNA"/>
</dbReference>
<evidence type="ECO:0000313" key="4">
    <source>
        <dbReference type="EMBL" id="GMI39710.1"/>
    </source>
</evidence>